<dbReference type="InterPro" id="IPR012302">
    <property type="entry name" value="Malic_NAD-bd"/>
</dbReference>
<evidence type="ECO:0000256" key="3">
    <source>
        <dbReference type="ARBA" id="ARBA00022723"/>
    </source>
</evidence>
<evidence type="ECO:0000259" key="10">
    <source>
        <dbReference type="SMART" id="SM01274"/>
    </source>
</evidence>
<feature type="binding site" evidence="7">
    <location>
        <position position="243"/>
    </location>
    <ligand>
        <name>a divalent metal cation</name>
        <dbReference type="ChEBI" id="CHEBI:60240"/>
    </ligand>
</feature>
<evidence type="ECO:0000313" key="12">
    <source>
        <dbReference type="Proteomes" id="UP000010119"/>
    </source>
</evidence>
<evidence type="ECO:0000313" key="11">
    <source>
        <dbReference type="EMBL" id="EFI84234.1"/>
    </source>
</evidence>
<gene>
    <name evidence="11" type="primary">mdh</name>
    <name evidence="11" type="ORF">HMPREF0556_10787</name>
</gene>
<feature type="binding site" evidence="6">
    <location>
        <position position="454"/>
    </location>
    <ligand>
        <name>(S)-malate</name>
        <dbReference type="ChEBI" id="CHEBI:15589"/>
    </ligand>
</feature>
<dbReference type="GO" id="GO:0004473">
    <property type="term" value="F:malate dehydrogenase (decarboxylating) (NADP+) activity"/>
    <property type="evidence" value="ECO:0007669"/>
    <property type="project" value="UniProtKB-EC"/>
</dbReference>
<evidence type="ECO:0000256" key="7">
    <source>
        <dbReference type="PIRSR" id="PIRSR000106-3"/>
    </source>
</evidence>
<dbReference type="GO" id="GO:0005829">
    <property type="term" value="C:cytosol"/>
    <property type="evidence" value="ECO:0007669"/>
    <property type="project" value="TreeGrafter"/>
</dbReference>
<dbReference type="GO" id="GO:0051287">
    <property type="term" value="F:NAD binding"/>
    <property type="evidence" value="ECO:0007669"/>
    <property type="project" value="InterPro"/>
</dbReference>
<accession>D7UX26</accession>
<dbReference type="AlphaFoldDB" id="D7UX26"/>
<evidence type="ECO:0000256" key="2">
    <source>
        <dbReference type="ARBA" id="ARBA00008785"/>
    </source>
</evidence>
<evidence type="ECO:0000256" key="8">
    <source>
        <dbReference type="RuleBase" id="RU003427"/>
    </source>
</evidence>
<feature type="binding site" evidence="7">
    <location>
        <position position="267"/>
    </location>
    <ligand>
        <name>a divalent metal cation</name>
        <dbReference type="ChEBI" id="CHEBI:60240"/>
    </ligand>
</feature>
<dbReference type="InterPro" id="IPR036291">
    <property type="entry name" value="NAD(P)-bd_dom_sf"/>
</dbReference>
<dbReference type="SMART" id="SM00919">
    <property type="entry name" value="Malic_M"/>
    <property type="match status" value="1"/>
</dbReference>
<dbReference type="Proteomes" id="UP000010119">
    <property type="component" value="Unassembled WGS sequence"/>
</dbReference>
<feature type="binding site" evidence="7">
    <location>
        <position position="244"/>
    </location>
    <ligand>
        <name>a divalent metal cation</name>
        <dbReference type="ChEBI" id="CHEBI:60240"/>
    </ligand>
</feature>
<feature type="binding site" evidence="6">
    <location>
        <position position="410"/>
    </location>
    <ligand>
        <name>(S)-malate</name>
        <dbReference type="ChEBI" id="CHEBI:15589"/>
    </ligand>
</feature>
<dbReference type="Pfam" id="PF00390">
    <property type="entry name" value="malic"/>
    <property type="match status" value="1"/>
</dbReference>
<keyword evidence="12" id="KW-1185">Reference proteome</keyword>
<comment type="similarity">
    <text evidence="2 8">Belongs to the malic enzymes family.</text>
</comment>
<dbReference type="eggNOG" id="COG0281">
    <property type="taxonomic scope" value="Bacteria"/>
</dbReference>
<comment type="cofactor">
    <cofactor evidence="7">
        <name>Mg(2+)</name>
        <dbReference type="ChEBI" id="CHEBI:18420"/>
    </cofactor>
    <cofactor evidence="7">
        <name>Mn(2+)</name>
        <dbReference type="ChEBI" id="CHEBI:29035"/>
    </cofactor>
    <text evidence="7">Divalent metal cations. Prefers magnesium or manganese.</text>
</comment>
<dbReference type="PIRSF" id="PIRSF000106">
    <property type="entry name" value="ME"/>
    <property type="match status" value="1"/>
</dbReference>
<evidence type="ECO:0000259" key="9">
    <source>
        <dbReference type="SMART" id="SM00919"/>
    </source>
</evidence>
<feature type="active site" description="Proton acceptor" evidence="5">
    <location>
        <position position="172"/>
    </location>
</feature>
<dbReference type="PRINTS" id="PR00072">
    <property type="entry name" value="MALOXRDTASE"/>
</dbReference>
<feature type="domain" description="Malic enzyme NAD-binding" evidence="9">
    <location>
        <begin position="268"/>
        <end position="522"/>
    </location>
</feature>
<reference evidence="11" key="1">
    <citation type="submission" date="2010-06" db="EMBL/GenBank/DDBJ databases">
        <authorList>
            <person name="Muzny D."/>
            <person name="Qin X."/>
            <person name="Buhay C."/>
            <person name="Dugan-Rocha S."/>
            <person name="Ding Y."/>
            <person name="Chen G."/>
            <person name="Hawes A."/>
            <person name="Holder M."/>
            <person name="Jhangiani S."/>
            <person name="Johnson A."/>
            <person name="Khan Z."/>
            <person name="Li Z."/>
            <person name="Liu W."/>
            <person name="Liu X."/>
            <person name="Perez L."/>
            <person name="Shen H."/>
            <person name="Wang Q."/>
            <person name="Watt J."/>
            <person name="Xi L."/>
            <person name="Xin Y."/>
            <person name="Zhou J."/>
            <person name="Deng J."/>
            <person name="Jiang H."/>
            <person name="Liu Y."/>
            <person name="Qu J."/>
            <person name="Song X.-Z."/>
            <person name="Zhang L."/>
            <person name="Villasana D."/>
            <person name="Johnson A."/>
            <person name="Liu J."/>
            <person name="Liyanage D."/>
            <person name="Lorensuhewa L."/>
            <person name="Robinson T."/>
            <person name="Song A."/>
            <person name="Song B.-B."/>
            <person name="Dinh H."/>
            <person name="Thornton R."/>
            <person name="Coyle M."/>
            <person name="Francisco L."/>
            <person name="Jackson L."/>
            <person name="Javaid M."/>
            <person name="Korchina V."/>
            <person name="Kovar C."/>
            <person name="Mata R."/>
            <person name="Mathew T."/>
            <person name="Ngo R."/>
            <person name="Nguyen L."/>
            <person name="Nguyen N."/>
            <person name="Okwuonu G."/>
            <person name="Ongeri F."/>
            <person name="Pham C."/>
            <person name="Simmons D."/>
            <person name="Wilczek-Boney K."/>
            <person name="Hale W."/>
            <person name="Jakkamsetti A."/>
            <person name="Pham P."/>
            <person name="Ruth R."/>
            <person name="San Lucas F."/>
            <person name="Warren J."/>
            <person name="Zhang J."/>
            <person name="Zhao Z."/>
            <person name="Zhou C."/>
            <person name="Zhu D."/>
            <person name="Lee S."/>
            <person name="Bess C."/>
            <person name="Blankenburg K."/>
            <person name="Forbes L."/>
            <person name="Fu Q."/>
            <person name="Gubbala S."/>
            <person name="Hirani K."/>
            <person name="Jayaseelan J.C."/>
            <person name="Lara F."/>
            <person name="Munidasa M."/>
            <person name="Palculict T."/>
            <person name="Patil S."/>
            <person name="Pu L.-L."/>
            <person name="Saada N."/>
            <person name="Tang L."/>
            <person name="Weissenberger G."/>
            <person name="Zhu Y."/>
            <person name="Hemphill L."/>
            <person name="Shang Y."/>
            <person name="Youmans B."/>
            <person name="Ayvaz T."/>
            <person name="Ross M."/>
            <person name="Santibanez J."/>
            <person name="Aqrawi P."/>
            <person name="Gross S."/>
            <person name="Joshi V."/>
            <person name="Fowler G."/>
            <person name="Nazareth L."/>
            <person name="Reid J."/>
            <person name="Worley K."/>
            <person name="Petrosino J."/>
            <person name="Highlander S."/>
            <person name="Gibbs R."/>
        </authorList>
    </citation>
    <scope>NUCLEOTIDE SEQUENCE [LARGE SCALE GENOMIC DNA]</scope>
    <source>
        <strain evidence="11">DSM 20601</strain>
    </source>
</reference>
<dbReference type="FunFam" id="3.40.50.720:FF:000182">
    <property type="entry name" value="NAD-dependent malic enzyme"/>
    <property type="match status" value="1"/>
</dbReference>
<evidence type="ECO:0000256" key="4">
    <source>
        <dbReference type="ARBA" id="ARBA00023027"/>
    </source>
</evidence>
<dbReference type="GO" id="GO:0006108">
    <property type="term" value="P:malate metabolic process"/>
    <property type="evidence" value="ECO:0007669"/>
    <property type="project" value="TreeGrafter"/>
</dbReference>
<organism evidence="11 12">
    <name type="scientific">Listeria grayi DSM 20601</name>
    <dbReference type="NCBI Taxonomy" id="525367"/>
    <lineage>
        <taxon>Bacteria</taxon>
        <taxon>Bacillati</taxon>
        <taxon>Bacillota</taxon>
        <taxon>Bacilli</taxon>
        <taxon>Bacillales</taxon>
        <taxon>Listeriaceae</taxon>
        <taxon>Listeria</taxon>
    </lineage>
</organism>
<feature type="active site" description="Proton donor" evidence="5">
    <location>
        <position position="98"/>
    </location>
</feature>
<name>D7UX26_LISGR</name>
<dbReference type="SUPFAM" id="SSF53223">
    <property type="entry name" value="Aminoacid dehydrogenase-like, N-terminal domain"/>
    <property type="match status" value="1"/>
</dbReference>
<keyword evidence="4" id="KW-0520">NAD</keyword>
<dbReference type="HOGENOM" id="CLU_011405_5_2_9"/>
<dbReference type="InterPro" id="IPR001891">
    <property type="entry name" value="Malic_OxRdtase"/>
</dbReference>
<dbReference type="EC" id="1.1.1.40" evidence="11"/>
<evidence type="ECO:0000256" key="5">
    <source>
        <dbReference type="PIRSR" id="PIRSR000106-1"/>
    </source>
</evidence>
<protein>
    <submittedName>
        <fullName evidence="11">Malic enzyme, NAD binding domain protein</fullName>
        <ecNumber evidence="11">1.1.1.40</ecNumber>
    </submittedName>
</protein>
<dbReference type="EMBL" id="ACCR02000003">
    <property type="protein sequence ID" value="EFI84234.1"/>
    <property type="molecule type" value="Genomic_DNA"/>
</dbReference>
<dbReference type="InterPro" id="IPR012301">
    <property type="entry name" value="Malic_N_dom"/>
</dbReference>
<evidence type="ECO:0000256" key="1">
    <source>
        <dbReference type="ARBA" id="ARBA00001936"/>
    </source>
</evidence>
<keyword evidence="3 7" id="KW-0479">Metal-binding</keyword>
<dbReference type="Gene3D" id="3.40.50.10380">
    <property type="entry name" value="Malic enzyme, N-terminal domain"/>
    <property type="match status" value="1"/>
</dbReference>
<dbReference type="SUPFAM" id="SSF51735">
    <property type="entry name" value="NAD(P)-binding Rossmann-fold domains"/>
    <property type="match status" value="1"/>
</dbReference>
<sequence length="548" mass="60293">MGHFIMESLKGKSLLNHPFYNKGTAFTEEERTRYQLEGLLPTKVRTLEEQIDLEYGSLSKIEDNYKKNQYLMNIYNTNRTLFYAIVSAHLVELLPVIYTPTIADSVMKYSHDYKVPNDAVFLDVNHPETIKASLQNATSDLEQIDLLVITDGEGVLGIGDWGINGVMISVGKLAVYTVASGLNPRHVLPIVIDNGTNRQELLDDPNYLGNRHARKTGQEYLDYIDAFIKEAENLFPDVLFHWEDFGRSNASVILEKYKNDLTTFNDDIQGTGVMMAAAMHAAAEVSAKAIQDHRYVIFGAGTAGIGVADQIRKEMELAGLSEEDAYKRFYLVDRYGLITEDMDDLTEGQKRYARASSEFEKALPTLEETIEAVKPSVLIGTSGQPGSFTESIVKKMASYNERPAILPISNPTKLCEAKASDIIKWSDGQALVVTGSPSEPVEYKGVTYKIGQANNALLYPGLGLGIVAAKASQVTEKMLSSAANGIVSLQDLDKRGAAILPHVKYVREASKLVAIAVVEAAIADGVATKEIADATQAVESIMWEPTYK</sequence>
<dbReference type="InterPro" id="IPR037062">
    <property type="entry name" value="Malic_N_dom_sf"/>
</dbReference>
<dbReference type="PANTHER" id="PTHR23406">
    <property type="entry name" value="MALIC ENZYME-RELATED"/>
    <property type="match status" value="1"/>
</dbReference>
<comment type="caution">
    <text evidence="11">The sequence shown here is derived from an EMBL/GenBank/DDBJ whole genome shotgun (WGS) entry which is preliminary data.</text>
</comment>
<dbReference type="NCBIfam" id="NF010052">
    <property type="entry name" value="PRK13529.1"/>
    <property type="match status" value="1"/>
</dbReference>
<comment type="cofactor">
    <cofactor evidence="1">
        <name>Mn(2+)</name>
        <dbReference type="ChEBI" id="CHEBI:29035"/>
    </cofactor>
</comment>
<feature type="domain" description="Malic enzyme N-terminal" evidence="10">
    <location>
        <begin position="75"/>
        <end position="258"/>
    </location>
</feature>
<dbReference type="InterPro" id="IPR046346">
    <property type="entry name" value="Aminoacid_DH-like_N_sf"/>
</dbReference>
<dbReference type="STRING" id="525367.HMPREF0556_10787"/>
<dbReference type="Pfam" id="PF03949">
    <property type="entry name" value="Malic_M"/>
    <property type="match status" value="1"/>
</dbReference>
<proteinExistence type="inferred from homology"/>
<dbReference type="SMART" id="SM01274">
    <property type="entry name" value="malic"/>
    <property type="match status" value="1"/>
</dbReference>
<evidence type="ECO:0000256" key="6">
    <source>
        <dbReference type="PIRSR" id="PIRSR000106-2"/>
    </source>
</evidence>
<dbReference type="Gene3D" id="3.40.50.720">
    <property type="entry name" value="NAD(P)-binding Rossmann-like Domain"/>
    <property type="match status" value="1"/>
</dbReference>
<dbReference type="GO" id="GO:0046872">
    <property type="term" value="F:metal ion binding"/>
    <property type="evidence" value="ECO:0007669"/>
    <property type="project" value="UniProtKB-KW"/>
</dbReference>
<keyword evidence="11" id="KW-0560">Oxidoreductase</keyword>
<dbReference type="PANTHER" id="PTHR23406:SF34">
    <property type="entry name" value="NAD-DEPENDENT MALIC ENZYME, MITOCHONDRIAL"/>
    <property type="match status" value="1"/>
</dbReference>